<name>A0A9J5XVC4_SOLCO</name>
<organism evidence="1 2">
    <name type="scientific">Solanum commersonii</name>
    <name type="common">Commerson's wild potato</name>
    <name type="synonym">Commerson's nightshade</name>
    <dbReference type="NCBI Taxonomy" id="4109"/>
    <lineage>
        <taxon>Eukaryota</taxon>
        <taxon>Viridiplantae</taxon>
        <taxon>Streptophyta</taxon>
        <taxon>Embryophyta</taxon>
        <taxon>Tracheophyta</taxon>
        <taxon>Spermatophyta</taxon>
        <taxon>Magnoliopsida</taxon>
        <taxon>eudicotyledons</taxon>
        <taxon>Gunneridae</taxon>
        <taxon>Pentapetalae</taxon>
        <taxon>asterids</taxon>
        <taxon>lamiids</taxon>
        <taxon>Solanales</taxon>
        <taxon>Solanaceae</taxon>
        <taxon>Solanoideae</taxon>
        <taxon>Solaneae</taxon>
        <taxon>Solanum</taxon>
    </lineage>
</organism>
<dbReference type="AlphaFoldDB" id="A0A9J5XVC4"/>
<dbReference type="EMBL" id="JACXVP010000008">
    <property type="protein sequence ID" value="KAG5590878.1"/>
    <property type="molecule type" value="Genomic_DNA"/>
</dbReference>
<dbReference type="PROSITE" id="PS00436">
    <property type="entry name" value="PEROXIDASE_2"/>
    <property type="match status" value="1"/>
</dbReference>
<proteinExistence type="predicted"/>
<gene>
    <name evidence="1" type="ORF">H5410_041392</name>
</gene>
<protein>
    <recommendedName>
        <fullName evidence="3">Plant heme peroxidase family profile domain-containing protein</fullName>
    </recommendedName>
</protein>
<sequence length="157" mass="17389">MSNTIAVDCWLLSSGVFSFTSTSKLYFPANFSRTAHFGSNTTRASATTNGEGVIYKALSCGRRALLSMITLPLVMPCETINNSVGAIAADESFRLREEIRKVLSNDKAAGVLRLVFHDAGTFEIDEKIGNTLKHLFLPPLLAQKKKRKKTEEHWSKH</sequence>
<accession>A0A9J5XVC4</accession>
<dbReference type="GO" id="GO:0004601">
    <property type="term" value="F:peroxidase activity"/>
    <property type="evidence" value="ECO:0007669"/>
    <property type="project" value="InterPro"/>
</dbReference>
<keyword evidence="2" id="KW-1185">Reference proteome</keyword>
<dbReference type="Proteomes" id="UP000824120">
    <property type="component" value="Chromosome 8"/>
</dbReference>
<evidence type="ECO:0008006" key="3">
    <source>
        <dbReference type="Google" id="ProtNLM"/>
    </source>
</evidence>
<reference evidence="1 2" key="1">
    <citation type="submission" date="2020-09" db="EMBL/GenBank/DDBJ databases">
        <title>De no assembly of potato wild relative species, Solanum commersonii.</title>
        <authorList>
            <person name="Cho K."/>
        </authorList>
    </citation>
    <scope>NUCLEOTIDE SEQUENCE [LARGE SCALE GENOMIC DNA]</scope>
    <source>
        <strain evidence="1">LZ3.2</strain>
        <tissue evidence="1">Leaf</tissue>
    </source>
</reference>
<dbReference type="InterPro" id="IPR019794">
    <property type="entry name" value="Peroxidases_AS"/>
</dbReference>
<comment type="caution">
    <text evidence="1">The sequence shown here is derived from an EMBL/GenBank/DDBJ whole genome shotgun (WGS) entry which is preliminary data.</text>
</comment>
<evidence type="ECO:0000313" key="1">
    <source>
        <dbReference type="EMBL" id="KAG5590878.1"/>
    </source>
</evidence>
<evidence type="ECO:0000313" key="2">
    <source>
        <dbReference type="Proteomes" id="UP000824120"/>
    </source>
</evidence>
<dbReference type="OrthoDB" id="2859658at2759"/>